<dbReference type="PRINTS" id="PR00463">
    <property type="entry name" value="EP450I"/>
</dbReference>
<organism evidence="10 11">
    <name type="scientific">Pholiota conissans</name>
    <dbReference type="NCBI Taxonomy" id="109636"/>
    <lineage>
        <taxon>Eukaryota</taxon>
        <taxon>Fungi</taxon>
        <taxon>Dikarya</taxon>
        <taxon>Basidiomycota</taxon>
        <taxon>Agaricomycotina</taxon>
        <taxon>Agaricomycetes</taxon>
        <taxon>Agaricomycetidae</taxon>
        <taxon>Agaricales</taxon>
        <taxon>Agaricineae</taxon>
        <taxon>Strophariaceae</taxon>
        <taxon>Pholiota</taxon>
    </lineage>
</organism>
<dbReference type="GO" id="GO:0005506">
    <property type="term" value="F:iron ion binding"/>
    <property type="evidence" value="ECO:0007669"/>
    <property type="project" value="InterPro"/>
</dbReference>
<evidence type="ECO:0000256" key="9">
    <source>
        <dbReference type="SAM" id="Phobius"/>
    </source>
</evidence>
<feature type="binding site" description="axial binding residue" evidence="7">
    <location>
        <position position="486"/>
    </location>
    <ligand>
        <name>heme</name>
        <dbReference type="ChEBI" id="CHEBI:30413"/>
    </ligand>
    <ligandPart>
        <name>Fe</name>
        <dbReference type="ChEBI" id="CHEBI:18248"/>
    </ligandPart>
</feature>
<dbReference type="PRINTS" id="PR00385">
    <property type="entry name" value="P450"/>
</dbReference>
<keyword evidence="6 8" id="KW-0503">Monooxygenase</keyword>
<keyword evidence="3 7" id="KW-0479">Metal-binding</keyword>
<evidence type="ECO:0000256" key="5">
    <source>
        <dbReference type="ARBA" id="ARBA00023004"/>
    </source>
</evidence>
<dbReference type="InterPro" id="IPR050196">
    <property type="entry name" value="Cytochrome_P450_Monoox"/>
</dbReference>
<dbReference type="InterPro" id="IPR001128">
    <property type="entry name" value="Cyt_P450"/>
</dbReference>
<dbReference type="Pfam" id="PF00067">
    <property type="entry name" value="p450"/>
    <property type="match status" value="1"/>
</dbReference>
<dbReference type="PANTHER" id="PTHR24291:SF50">
    <property type="entry name" value="BIFUNCTIONAL ALBAFLAVENONE MONOOXYGENASE_TERPENE SYNTHASE"/>
    <property type="match status" value="1"/>
</dbReference>
<reference evidence="10" key="1">
    <citation type="submission" date="2020-11" db="EMBL/GenBank/DDBJ databases">
        <authorList>
            <consortium name="DOE Joint Genome Institute"/>
            <person name="Ahrendt S."/>
            <person name="Riley R."/>
            <person name="Andreopoulos W."/>
            <person name="Labutti K."/>
            <person name="Pangilinan J."/>
            <person name="Ruiz-Duenas F.J."/>
            <person name="Barrasa J.M."/>
            <person name="Sanchez-Garcia M."/>
            <person name="Camarero S."/>
            <person name="Miyauchi S."/>
            <person name="Serrano A."/>
            <person name="Linde D."/>
            <person name="Babiker R."/>
            <person name="Drula E."/>
            <person name="Ayuso-Fernandez I."/>
            <person name="Pacheco R."/>
            <person name="Padilla G."/>
            <person name="Ferreira P."/>
            <person name="Barriuso J."/>
            <person name="Kellner H."/>
            <person name="Castanera R."/>
            <person name="Alfaro M."/>
            <person name="Ramirez L."/>
            <person name="Pisabarro A.G."/>
            <person name="Kuo A."/>
            <person name="Tritt A."/>
            <person name="Lipzen A."/>
            <person name="He G."/>
            <person name="Yan M."/>
            <person name="Ng V."/>
            <person name="Cullen D."/>
            <person name="Martin F."/>
            <person name="Rosso M.-N."/>
            <person name="Henrissat B."/>
            <person name="Hibbett D."/>
            <person name="Martinez A.T."/>
            <person name="Grigoriev I.V."/>
        </authorList>
    </citation>
    <scope>NUCLEOTIDE SEQUENCE</scope>
    <source>
        <strain evidence="10">CIRM-BRFM 674</strain>
    </source>
</reference>
<comment type="caution">
    <text evidence="10">The sequence shown here is derived from an EMBL/GenBank/DDBJ whole genome shotgun (WGS) entry which is preliminary data.</text>
</comment>
<comment type="similarity">
    <text evidence="1 8">Belongs to the cytochrome P450 family.</text>
</comment>
<keyword evidence="9" id="KW-0472">Membrane</keyword>
<keyword evidence="4 8" id="KW-0560">Oxidoreductase</keyword>
<dbReference type="GO" id="GO:0016705">
    <property type="term" value="F:oxidoreductase activity, acting on paired donors, with incorporation or reduction of molecular oxygen"/>
    <property type="evidence" value="ECO:0007669"/>
    <property type="project" value="InterPro"/>
</dbReference>
<evidence type="ECO:0000256" key="8">
    <source>
        <dbReference type="RuleBase" id="RU000461"/>
    </source>
</evidence>
<evidence type="ECO:0000256" key="3">
    <source>
        <dbReference type="ARBA" id="ARBA00022723"/>
    </source>
</evidence>
<keyword evidence="11" id="KW-1185">Reference proteome</keyword>
<dbReference type="PANTHER" id="PTHR24291">
    <property type="entry name" value="CYTOCHROME P450 FAMILY 4"/>
    <property type="match status" value="1"/>
</dbReference>
<dbReference type="AlphaFoldDB" id="A0A9P6D2P8"/>
<evidence type="ECO:0000256" key="6">
    <source>
        <dbReference type="ARBA" id="ARBA00023033"/>
    </source>
</evidence>
<dbReference type="Proteomes" id="UP000807469">
    <property type="component" value="Unassembled WGS sequence"/>
</dbReference>
<dbReference type="PROSITE" id="PS00086">
    <property type="entry name" value="CYTOCHROME_P450"/>
    <property type="match status" value="1"/>
</dbReference>
<dbReference type="EMBL" id="MU155176">
    <property type="protein sequence ID" value="KAF9481644.1"/>
    <property type="molecule type" value="Genomic_DNA"/>
</dbReference>
<gene>
    <name evidence="10" type="ORF">BDN70DRAFT_876129</name>
</gene>
<dbReference type="GO" id="GO:0020037">
    <property type="term" value="F:heme binding"/>
    <property type="evidence" value="ECO:0007669"/>
    <property type="project" value="InterPro"/>
</dbReference>
<keyword evidence="5 7" id="KW-0408">Iron</keyword>
<evidence type="ECO:0000256" key="1">
    <source>
        <dbReference type="ARBA" id="ARBA00010617"/>
    </source>
</evidence>
<dbReference type="OrthoDB" id="1470350at2759"/>
<evidence type="ECO:0000256" key="2">
    <source>
        <dbReference type="ARBA" id="ARBA00022617"/>
    </source>
</evidence>
<comment type="cofactor">
    <cofactor evidence="7">
        <name>heme</name>
        <dbReference type="ChEBI" id="CHEBI:30413"/>
    </cofactor>
</comment>
<evidence type="ECO:0000256" key="4">
    <source>
        <dbReference type="ARBA" id="ARBA00023002"/>
    </source>
</evidence>
<name>A0A9P6D2P8_9AGAR</name>
<dbReference type="InterPro" id="IPR002401">
    <property type="entry name" value="Cyt_P450_E_grp-I"/>
</dbReference>
<dbReference type="Gene3D" id="1.10.630.10">
    <property type="entry name" value="Cytochrome P450"/>
    <property type="match status" value="1"/>
</dbReference>
<feature type="transmembrane region" description="Helical" evidence="9">
    <location>
        <begin position="208"/>
        <end position="228"/>
    </location>
</feature>
<evidence type="ECO:0000256" key="7">
    <source>
        <dbReference type="PIRSR" id="PIRSR602401-1"/>
    </source>
</evidence>
<protein>
    <submittedName>
        <fullName evidence="10">Cytochrome P450</fullName>
    </submittedName>
</protein>
<evidence type="ECO:0000313" key="10">
    <source>
        <dbReference type="EMBL" id="KAF9481644.1"/>
    </source>
</evidence>
<sequence>MSLNSDGIPLTGTSFDRMFGHITFANLLSVLLTIFAIFIGSTILRYFQYLKAVGYIPGFRVPFHPLRLPAVILPTTWWNPGFYFVWKWRHTLYQRFGHDTISFIPFLVGPPTLYTANLDVTRQVASSSGGRSFIKPEITSRSLLTWGMNLLAADGDTWRKHRRIMGPAFNAKLFEMVWRETLTTYREMIVEEGWTNKRIIDVPVLQTLTFKLALLILGKCGFGFVFTWSDPARTASGRMSVQEAMRVISDSFMISAFAPKWMQSLPFKKFKECAEAQTELTTFMEDQVIERKAEMSSLGSDGINLRNDVFSLLVKANEEEEGKLKLTDEELIGNVYIMLLAGHETTASTLAATIGFLSLFDDIQEDIHQHIISVVGSDRDPLYEDYPKLNKVLAAFYEALRFFPSGYLLIREAFEDTVLEVPNPVGEEGSRSIPIYKGTTVVVDMIGIQRNPRYFDNPEEYRPSRWHDIPVDSEAFSAFSIGPRTCIGRKFATTEAVCFLTMLLRQFKMEPILRSNETKEMWRERVMDAKLGLSLRVQDVPVRFIRRDRV</sequence>
<dbReference type="GO" id="GO:0004497">
    <property type="term" value="F:monooxygenase activity"/>
    <property type="evidence" value="ECO:0007669"/>
    <property type="project" value="UniProtKB-KW"/>
</dbReference>
<evidence type="ECO:0000313" key="11">
    <source>
        <dbReference type="Proteomes" id="UP000807469"/>
    </source>
</evidence>
<dbReference type="InterPro" id="IPR017972">
    <property type="entry name" value="Cyt_P450_CS"/>
</dbReference>
<dbReference type="SUPFAM" id="SSF48264">
    <property type="entry name" value="Cytochrome P450"/>
    <property type="match status" value="1"/>
</dbReference>
<proteinExistence type="inferred from homology"/>
<feature type="transmembrane region" description="Helical" evidence="9">
    <location>
        <begin position="24"/>
        <end position="47"/>
    </location>
</feature>
<accession>A0A9P6D2P8</accession>
<keyword evidence="9" id="KW-1133">Transmembrane helix</keyword>
<keyword evidence="9" id="KW-0812">Transmembrane</keyword>
<dbReference type="InterPro" id="IPR036396">
    <property type="entry name" value="Cyt_P450_sf"/>
</dbReference>
<keyword evidence="2 7" id="KW-0349">Heme</keyword>